<organism evidence="2 3">
    <name type="scientific">Pelobates cultripes</name>
    <name type="common">Western spadefoot toad</name>
    <dbReference type="NCBI Taxonomy" id="61616"/>
    <lineage>
        <taxon>Eukaryota</taxon>
        <taxon>Metazoa</taxon>
        <taxon>Chordata</taxon>
        <taxon>Craniata</taxon>
        <taxon>Vertebrata</taxon>
        <taxon>Euteleostomi</taxon>
        <taxon>Amphibia</taxon>
        <taxon>Batrachia</taxon>
        <taxon>Anura</taxon>
        <taxon>Pelobatoidea</taxon>
        <taxon>Pelobatidae</taxon>
        <taxon>Pelobates</taxon>
    </lineage>
</organism>
<accession>A0AAD1VUZ3</accession>
<evidence type="ECO:0000313" key="3">
    <source>
        <dbReference type="Proteomes" id="UP001295444"/>
    </source>
</evidence>
<feature type="region of interest" description="Disordered" evidence="1">
    <location>
        <begin position="134"/>
        <end position="153"/>
    </location>
</feature>
<dbReference type="AlphaFoldDB" id="A0AAD1VUZ3"/>
<sequence>MADTTCAYNPSDTSQDVLTRINNHFEAFWRKLVGKLIQPASPRPPTSTRRASLTHSHQANRHPRSRQTPSLTQAGRQCKPAFPPHHRSGKDRHRAPHSRKRHIMQRHLQTRRGPSGPRPAHGLCYSTADRARKCGEPQSMRHTGKQKGSQMGLISPQKGVTLDREWRRRDTGPNMAATPGQPNNVPRPQHGAPPEHKLRPRPRLTKAPEWDCGIPLAGVG</sequence>
<feature type="compositionally biased region" description="Polar residues" evidence="1">
    <location>
        <begin position="66"/>
        <end position="75"/>
    </location>
</feature>
<dbReference type="EMBL" id="OW240913">
    <property type="protein sequence ID" value="CAH2253493.1"/>
    <property type="molecule type" value="Genomic_DNA"/>
</dbReference>
<name>A0AAD1VUZ3_PELCU</name>
<proteinExistence type="predicted"/>
<gene>
    <name evidence="2" type="ORF">PECUL_23A059126</name>
</gene>
<dbReference type="Proteomes" id="UP001295444">
    <property type="component" value="Chromosome 02"/>
</dbReference>
<feature type="region of interest" description="Disordered" evidence="1">
    <location>
        <begin position="38"/>
        <end position="124"/>
    </location>
</feature>
<evidence type="ECO:0000313" key="2">
    <source>
        <dbReference type="EMBL" id="CAH2253493.1"/>
    </source>
</evidence>
<feature type="compositionally biased region" description="Basic and acidic residues" evidence="1">
    <location>
        <begin position="162"/>
        <end position="171"/>
    </location>
</feature>
<protein>
    <submittedName>
        <fullName evidence="2">Uncharacterized protein</fullName>
    </submittedName>
</protein>
<reference evidence="2" key="1">
    <citation type="submission" date="2022-03" db="EMBL/GenBank/DDBJ databases">
        <authorList>
            <person name="Alioto T."/>
            <person name="Alioto T."/>
            <person name="Gomez Garrido J."/>
        </authorList>
    </citation>
    <scope>NUCLEOTIDE SEQUENCE</scope>
</reference>
<evidence type="ECO:0000256" key="1">
    <source>
        <dbReference type="SAM" id="MobiDB-lite"/>
    </source>
</evidence>
<feature type="compositionally biased region" description="Basic residues" evidence="1">
    <location>
        <begin position="84"/>
        <end position="110"/>
    </location>
</feature>
<feature type="region of interest" description="Disordered" evidence="1">
    <location>
        <begin position="162"/>
        <end position="220"/>
    </location>
</feature>
<keyword evidence="3" id="KW-1185">Reference proteome</keyword>